<accession>A0A8B9LRN9</accession>
<dbReference type="PRINTS" id="PR00119">
    <property type="entry name" value="CATATPASE"/>
</dbReference>
<dbReference type="PANTHER" id="PTHR43294">
    <property type="entry name" value="SODIUM/POTASSIUM-TRANSPORTING ATPASE SUBUNIT ALPHA"/>
    <property type="match status" value="1"/>
</dbReference>
<evidence type="ECO:0000256" key="20">
    <source>
        <dbReference type="ARBA" id="ARBA00037422"/>
    </source>
</evidence>
<dbReference type="Gene3D" id="2.70.150.10">
    <property type="entry name" value="Calcium-transporting ATPase, cytoplasmic transduction domain A"/>
    <property type="match status" value="1"/>
</dbReference>
<feature type="transmembrane region" description="Helical" evidence="22">
    <location>
        <begin position="925"/>
        <end position="942"/>
    </location>
</feature>
<dbReference type="NCBIfam" id="TIGR01494">
    <property type="entry name" value="ATPase_P-type"/>
    <property type="match status" value="2"/>
</dbReference>
<dbReference type="GO" id="GO:0006883">
    <property type="term" value="P:intracellular sodium ion homeostasis"/>
    <property type="evidence" value="ECO:0007669"/>
    <property type="project" value="TreeGrafter"/>
</dbReference>
<feature type="transmembrane region" description="Helical" evidence="22">
    <location>
        <begin position="957"/>
        <end position="973"/>
    </location>
</feature>
<dbReference type="GO" id="GO:0005391">
    <property type="term" value="F:P-type sodium:potassium-exchanging transporter activity"/>
    <property type="evidence" value="ECO:0007669"/>
    <property type="project" value="TreeGrafter"/>
</dbReference>
<dbReference type="FunFam" id="2.70.150.10:FF:000106">
    <property type="entry name" value="Sodium/potassium-transporting ATPase subunit alpha"/>
    <property type="match status" value="1"/>
</dbReference>
<dbReference type="Pfam" id="PF00122">
    <property type="entry name" value="E1-E2_ATPase"/>
    <property type="match status" value="1"/>
</dbReference>
<dbReference type="CDD" id="cd02608">
    <property type="entry name" value="P-type_ATPase_Na-K_like"/>
    <property type="match status" value="1"/>
</dbReference>
<keyword evidence="12" id="KW-0460">Magnesium</keyword>
<dbReference type="NCBIfam" id="TIGR01106">
    <property type="entry name" value="ATPase-IIC_X-K"/>
    <property type="match status" value="1"/>
</dbReference>
<dbReference type="GO" id="GO:0016887">
    <property type="term" value="F:ATP hydrolysis activity"/>
    <property type="evidence" value="ECO:0007669"/>
    <property type="project" value="InterPro"/>
</dbReference>
<feature type="transmembrane region" description="Helical" evidence="22">
    <location>
        <begin position="124"/>
        <end position="143"/>
    </location>
</feature>
<protein>
    <recommendedName>
        <fullName evidence="22">Sodium/potassium-transporting ATPase subunit alpha</fullName>
    </recommendedName>
</protein>
<keyword evidence="5 22" id="KW-0633">Potassium transport</keyword>
<dbReference type="GO" id="GO:1902600">
    <property type="term" value="P:proton transmembrane transport"/>
    <property type="evidence" value="ECO:0007669"/>
    <property type="project" value="TreeGrafter"/>
</dbReference>
<comment type="function">
    <text evidence="20">This is the catalytic component of the active enzyme, which catalyzes the hydrolysis of ATP coupled with the exchange of sodium and potassium ions across the plasma membrane. This action creates the electrochemical gradient of sodium and potassium ions, providing the energy for active transport of various nutrients.</text>
</comment>
<evidence type="ECO:0000256" key="18">
    <source>
        <dbReference type="ARBA" id="ARBA00023136"/>
    </source>
</evidence>
<evidence type="ECO:0000256" key="8">
    <source>
        <dbReference type="ARBA" id="ARBA00022692"/>
    </source>
</evidence>
<comment type="similarity">
    <text evidence="2 22">Belongs to the cation transport ATPase (P-type) (TC 3.A.3) family. Type IIC subfamily.</text>
</comment>
<feature type="transmembrane region" description="Helical" evidence="22">
    <location>
        <begin position="821"/>
        <end position="844"/>
    </location>
</feature>
<dbReference type="FunFam" id="1.20.1110.10:FF:000095">
    <property type="entry name" value="Sodium/potassium-transporting ATPase subunit alpha-1"/>
    <property type="match status" value="2"/>
</dbReference>
<evidence type="ECO:0000313" key="25">
    <source>
        <dbReference type="Ensembl" id="ENSAMXP00005055252.1"/>
    </source>
</evidence>
<keyword evidence="14" id="KW-1278">Translocase</keyword>
<dbReference type="InterPro" id="IPR005775">
    <property type="entry name" value="P-type_ATPase_IIC"/>
</dbReference>
<dbReference type="Pfam" id="PF00690">
    <property type="entry name" value="Cation_ATPase_N"/>
    <property type="match status" value="1"/>
</dbReference>
<evidence type="ECO:0000313" key="26">
    <source>
        <dbReference type="Proteomes" id="UP000694621"/>
    </source>
</evidence>
<dbReference type="InterPro" id="IPR006068">
    <property type="entry name" value="ATPase_P-typ_cation-transptr_C"/>
</dbReference>
<dbReference type="AlphaFoldDB" id="A0A8B9LRN9"/>
<dbReference type="GO" id="GO:0046872">
    <property type="term" value="F:metal ion binding"/>
    <property type="evidence" value="ECO:0007669"/>
    <property type="project" value="UniProtKB-KW"/>
</dbReference>
<evidence type="ECO:0000259" key="24">
    <source>
        <dbReference type="SMART" id="SM00831"/>
    </source>
</evidence>
<dbReference type="SUPFAM" id="SSF81665">
    <property type="entry name" value="Calcium ATPase, transmembrane domain M"/>
    <property type="match status" value="1"/>
</dbReference>
<dbReference type="PRINTS" id="PR00121">
    <property type="entry name" value="NAKATPASE"/>
</dbReference>
<organism evidence="25 26">
    <name type="scientific">Astyanax mexicanus</name>
    <name type="common">Blind cave fish</name>
    <name type="synonym">Astyanax fasciatus mexicanus</name>
    <dbReference type="NCBI Taxonomy" id="7994"/>
    <lineage>
        <taxon>Eukaryota</taxon>
        <taxon>Metazoa</taxon>
        <taxon>Chordata</taxon>
        <taxon>Craniata</taxon>
        <taxon>Vertebrata</taxon>
        <taxon>Euteleostomi</taxon>
        <taxon>Actinopterygii</taxon>
        <taxon>Neopterygii</taxon>
        <taxon>Teleostei</taxon>
        <taxon>Ostariophysi</taxon>
        <taxon>Characiformes</taxon>
        <taxon>Characoidei</taxon>
        <taxon>Acestrorhamphidae</taxon>
        <taxon>Acestrorhamphinae</taxon>
        <taxon>Astyanax</taxon>
    </lineage>
</organism>
<keyword evidence="16" id="KW-0915">Sodium</keyword>
<feature type="transmembrane region" description="Helical" evidence="22">
    <location>
        <begin position="91"/>
        <end position="112"/>
    </location>
</feature>
<dbReference type="Proteomes" id="UP000694621">
    <property type="component" value="Unplaced"/>
</dbReference>
<feature type="transmembrane region" description="Helical" evidence="22">
    <location>
        <begin position="315"/>
        <end position="338"/>
    </location>
</feature>
<reference evidence="25" key="1">
    <citation type="submission" date="2025-08" db="UniProtKB">
        <authorList>
            <consortium name="Ensembl"/>
        </authorList>
    </citation>
    <scope>IDENTIFICATION</scope>
</reference>
<evidence type="ECO:0000256" key="12">
    <source>
        <dbReference type="ARBA" id="ARBA00022842"/>
    </source>
</evidence>
<evidence type="ECO:0000256" key="2">
    <source>
        <dbReference type="ARBA" id="ARBA00006934"/>
    </source>
</evidence>
<keyword evidence="17 22" id="KW-0406">Ion transport</keyword>
<evidence type="ECO:0000256" key="1">
    <source>
        <dbReference type="ARBA" id="ARBA00004415"/>
    </source>
</evidence>
<name>A0A8B9LRN9_ASTMX</name>
<feature type="transmembrane region" description="Helical" evidence="22">
    <location>
        <begin position="285"/>
        <end position="309"/>
    </location>
</feature>
<dbReference type="PANTHER" id="PTHR43294:SF9">
    <property type="entry name" value="SODIUM_POTASSIUM-TRANSPORTING ATPASE SUBUNIT ALPHA-1"/>
    <property type="match status" value="1"/>
</dbReference>
<dbReference type="Gene3D" id="3.40.50.1000">
    <property type="entry name" value="HAD superfamily/HAD-like"/>
    <property type="match status" value="2"/>
</dbReference>
<evidence type="ECO:0000256" key="9">
    <source>
        <dbReference type="ARBA" id="ARBA00022723"/>
    </source>
</evidence>
<dbReference type="GO" id="GO:0005524">
    <property type="term" value="F:ATP binding"/>
    <property type="evidence" value="ECO:0007669"/>
    <property type="project" value="UniProtKB-KW"/>
</dbReference>
<evidence type="ECO:0000256" key="19">
    <source>
        <dbReference type="ARBA" id="ARBA00023201"/>
    </source>
</evidence>
<dbReference type="Ensembl" id="ENSAMXT00005059731.1">
    <property type="protein sequence ID" value="ENSAMXP00005055252.1"/>
    <property type="gene ID" value="ENSAMXG00005024189.1"/>
</dbReference>
<keyword evidence="13 22" id="KW-0630">Potassium</keyword>
<evidence type="ECO:0000256" key="3">
    <source>
        <dbReference type="ARBA" id="ARBA00022448"/>
    </source>
</evidence>
<dbReference type="GO" id="GO:0042383">
    <property type="term" value="C:sarcolemma"/>
    <property type="evidence" value="ECO:0007669"/>
    <property type="project" value="UniProtKB-SubCell"/>
</dbReference>
<keyword evidence="15 22" id="KW-1133">Transmembrane helix</keyword>
<dbReference type="Gene3D" id="3.40.1110.10">
    <property type="entry name" value="Calcium-transporting ATPase, cytoplasmic domain N"/>
    <property type="match status" value="1"/>
</dbReference>
<proteinExistence type="inferred from homology"/>
<evidence type="ECO:0000256" key="5">
    <source>
        <dbReference type="ARBA" id="ARBA00022538"/>
    </source>
</evidence>
<comment type="subunit">
    <text evidence="21">The sodium/potassium-transporting ATPase is composed of a catalytic alpha subunit, an auxiliary non-catalytic beta subunit and an additional regulatory subunit.</text>
</comment>
<dbReference type="InterPro" id="IPR001757">
    <property type="entry name" value="P_typ_ATPase"/>
</dbReference>
<keyword evidence="4" id="KW-1003">Cell membrane</keyword>
<evidence type="ECO:0000256" key="21">
    <source>
        <dbReference type="ARBA" id="ARBA00038795"/>
    </source>
</evidence>
<dbReference type="InterPro" id="IPR023298">
    <property type="entry name" value="ATPase_P-typ_TM_dom_sf"/>
</dbReference>
<dbReference type="SUPFAM" id="SSF81653">
    <property type="entry name" value="Calcium ATPase, transduction domain A"/>
    <property type="match status" value="1"/>
</dbReference>
<evidence type="ECO:0000256" key="17">
    <source>
        <dbReference type="ARBA" id="ARBA00023065"/>
    </source>
</evidence>
<keyword evidence="19" id="KW-0739">Sodium transport</keyword>
<dbReference type="Pfam" id="PF00689">
    <property type="entry name" value="Cation_ATPase_C"/>
    <property type="match status" value="1"/>
</dbReference>
<keyword evidence="9 22" id="KW-0479">Metal-binding</keyword>
<evidence type="ECO:0000256" key="16">
    <source>
        <dbReference type="ARBA" id="ARBA00023053"/>
    </source>
</evidence>
<keyword evidence="10 22" id="KW-0547">Nucleotide-binding</keyword>
<evidence type="ECO:0000256" key="13">
    <source>
        <dbReference type="ARBA" id="ARBA00022958"/>
    </source>
</evidence>
<evidence type="ECO:0000256" key="15">
    <source>
        <dbReference type="ARBA" id="ARBA00022989"/>
    </source>
</evidence>
<dbReference type="FunFam" id="3.40.1110.10:FF:000001">
    <property type="entry name" value="Sodium/potassium-transporting ATPase subunit alpha"/>
    <property type="match status" value="1"/>
</dbReference>
<evidence type="ECO:0000256" key="11">
    <source>
        <dbReference type="ARBA" id="ARBA00022840"/>
    </source>
</evidence>
<evidence type="ECO:0000256" key="10">
    <source>
        <dbReference type="ARBA" id="ARBA00022741"/>
    </source>
</evidence>
<dbReference type="InterPro" id="IPR050510">
    <property type="entry name" value="Cation_transp_ATPase_P-type"/>
</dbReference>
<evidence type="ECO:0000256" key="7">
    <source>
        <dbReference type="ARBA" id="ARBA00022607"/>
    </source>
</evidence>
<keyword evidence="3 22" id="KW-0813">Transport</keyword>
<feature type="domain" description="Cation-transporting P-type ATPase N-terminal" evidence="24">
    <location>
        <begin position="49"/>
        <end position="110"/>
    </location>
</feature>
<dbReference type="InterPro" id="IPR059000">
    <property type="entry name" value="ATPase_P-type_domA"/>
</dbReference>
<feature type="transmembrane region" description="Helical" evidence="22">
    <location>
        <begin position="885"/>
        <end position="904"/>
    </location>
</feature>
<evidence type="ECO:0000256" key="14">
    <source>
        <dbReference type="ARBA" id="ARBA00022967"/>
    </source>
</evidence>
<dbReference type="GO" id="GO:0030007">
    <property type="term" value="P:intracellular potassium ion homeostasis"/>
    <property type="evidence" value="ECO:0007669"/>
    <property type="project" value="TreeGrafter"/>
</dbReference>
<evidence type="ECO:0000256" key="22">
    <source>
        <dbReference type="RuleBase" id="RU362084"/>
    </source>
</evidence>
<comment type="subcellular location">
    <subcellularLocation>
        <location evidence="1">Cell membrane</location>
        <location evidence="1">Sarcolemma</location>
        <topology evidence="1">Multi-pass membrane protein</topology>
    </subcellularLocation>
    <subcellularLocation>
        <location evidence="22">Cell membrane</location>
        <topology evidence="22">Multi-pass membrane protein</topology>
    </subcellularLocation>
</comment>
<dbReference type="SUPFAM" id="SSF81660">
    <property type="entry name" value="Metal cation-transporting ATPase, ATP-binding domain N"/>
    <property type="match status" value="1"/>
</dbReference>
<dbReference type="SUPFAM" id="SSF56784">
    <property type="entry name" value="HAD-like"/>
    <property type="match status" value="1"/>
</dbReference>
<evidence type="ECO:0000256" key="4">
    <source>
        <dbReference type="ARBA" id="ARBA00022475"/>
    </source>
</evidence>
<dbReference type="InterPro" id="IPR036412">
    <property type="entry name" value="HAD-like_sf"/>
</dbReference>
<keyword evidence="8 22" id="KW-0812">Transmembrane</keyword>
<feature type="region of interest" description="Disordered" evidence="23">
    <location>
        <begin position="17"/>
        <end position="36"/>
    </location>
</feature>
<gene>
    <name evidence="25" type="primary">atp1a1b</name>
</gene>
<dbReference type="InterPro" id="IPR023299">
    <property type="entry name" value="ATPase_P-typ_cyto_dom_N"/>
</dbReference>
<keyword evidence="11 22" id="KW-0067">ATP-binding</keyword>
<dbReference type="InterPro" id="IPR023214">
    <property type="entry name" value="HAD_sf"/>
</dbReference>
<dbReference type="InterPro" id="IPR008250">
    <property type="entry name" value="ATPase_P-typ_transduc_dom_A_sf"/>
</dbReference>
<evidence type="ECO:0000256" key="23">
    <source>
        <dbReference type="SAM" id="MobiDB-lite"/>
    </source>
</evidence>
<feature type="region of interest" description="Disordered" evidence="23">
    <location>
        <begin position="210"/>
        <end position="229"/>
    </location>
</feature>
<keyword evidence="18 22" id="KW-0472">Membrane</keyword>
<keyword evidence="7" id="KW-0740">Sodium/potassium transport</keyword>
<dbReference type="Gene3D" id="1.20.1110.10">
    <property type="entry name" value="Calcium-transporting ATPase, transmembrane domain"/>
    <property type="match status" value="2"/>
</dbReference>
<dbReference type="InterPro" id="IPR004014">
    <property type="entry name" value="ATPase_P-typ_cation-transptr_N"/>
</dbReference>
<dbReference type="GO" id="GO:1990573">
    <property type="term" value="P:potassium ion import across plasma membrane"/>
    <property type="evidence" value="ECO:0007669"/>
    <property type="project" value="TreeGrafter"/>
</dbReference>
<evidence type="ECO:0000256" key="6">
    <source>
        <dbReference type="ARBA" id="ARBA00022553"/>
    </source>
</evidence>
<dbReference type="InterPro" id="IPR018303">
    <property type="entry name" value="ATPase_P-typ_P_site"/>
</dbReference>
<dbReference type="SMART" id="SM00831">
    <property type="entry name" value="Cation_ATPase_N"/>
    <property type="match status" value="1"/>
</dbReference>
<dbReference type="GO" id="GO:0036376">
    <property type="term" value="P:sodium ion export across plasma membrane"/>
    <property type="evidence" value="ECO:0007669"/>
    <property type="project" value="TreeGrafter"/>
</dbReference>
<dbReference type="PROSITE" id="PS00154">
    <property type="entry name" value="ATPASE_E1_E2"/>
    <property type="match status" value="1"/>
</dbReference>
<keyword evidence="6" id="KW-0597">Phosphoprotein</keyword>
<dbReference type="Pfam" id="PF13246">
    <property type="entry name" value="Cation_ATPase"/>
    <property type="match status" value="1"/>
</dbReference>
<sequence length="1004" mass="110867">MVCVLLQGGRDQYELAATSEQGGKKKNKNKKKDKDMDELKKEVDLVSMLPFMLSGGLSSSRAQEILARDGPNALTPPPTTPEWVKFCKQMFGGFSMLLWTGAVLCFLAYGIQAAMEDEPANDNLYLGVVLSAVVIITGCFSYYQEAKSSKIMDSFKNLVPQQALVIRDGEKNHINAEDVVLGDLVEVKGGDRIPADLRIISAHGCKVDNSSLTGESEPQTRSPDFSNDNPLETRNIAFFSTNCVEGTARGIVISTGDRTVMGRIATLASGLEVGRTPISIEIEHFIHIITGVAVFLGLSFFILSLVLGYSWLEAVIFLIGIIVANVPEGLLATVTVCLTLTAKRMAKKNCLVKNLEAVETLGSTSTICSDKTGTLTQNRMTVAHMWFDNQIHEADTTENQSGTTFDRSSTTWACLARIAGLCNRAVFLAEQTDVPILKRDVAGDASESALLKCIELCCGSVKEMREKYSKAAEIPFNSTNKYQLSVHKNPNATPESKYLLVMKGAPERILDRCSTIMFQGKEQPLDDEMRDAFQNAYLELGGLGERVLGFCHYNLPEEQFPEGFQFDTDDVNFPTENLCFVGLMSMIDPPRAAVPDAVGKCRSAGIKVIMVTGDHPITAKAIAKGVGIISEGNETVEDIAARLNIPINEVNPRYDLMFHHRIGYLLDYCAQNNECIQQNIGAIVAVTGDGVNDSPALKKADIGVAMGIAGSDVSKQAADMILLDDNFASIVTGVEEGRLIFDNLKKSIAYTLTSNIPEITPFLFFIIANIPLPLGTVTILCIDLGTDMVPAISLAYEAAESDIMKRQPRNPKTDKLVNERLISIAYGQIGMIQALAGFFTYFVILAENGFLPSRLLGIRVHWDDKYTNDLEDSYGQQWTYEQRKIVEFTCHTAFFTSIVVVQWADLIICKTRRNSVFQQGMKNKILIFGLFEETALAAFLSYCPGMDVALRMYPLKPNWWFCAFPYSLLIFIYDEIRKLILRRNPGGRCRNSYFTVFKYSGSMQ</sequence>